<feature type="non-terminal residue" evidence="7">
    <location>
        <position position="438"/>
    </location>
</feature>
<dbReference type="Pfam" id="PF14008">
    <property type="entry name" value="Metallophos_C"/>
    <property type="match status" value="1"/>
</dbReference>
<evidence type="ECO:0000313" key="7">
    <source>
        <dbReference type="EMBL" id="KFM71094.1"/>
    </source>
</evidence>
<dbReference type="PROSITE" id="PS51257">
    <property type="entry name" value="PROKAR_LIPOPROTEIN"/>
    <property type="match status" value="1"/>
</dbReference>
<feature type="signal peptide" evidence="3">
    <location>
        <begin position="1"/>
        <end position="22"/>
    </location>
</feature>
<keyword evidence="8" id="KW-1185">Reference proteome</keyword>
<feature type="domain" description="Calcineurin-like phosphoesterase" evidence="4">
    <location>
        <begin position="129"/>
        <end position="337"/>
    </location>
</feature>
<dbReference type="AlphaFoldDB" id="A0A087U155"/>
<evidence type="ECO:0000256" key="3">
    <source>
        <dbReference type="RuleBase" id="RU361203"/>
    </source>
</evidence>
<organism evidence="7 8">
    <name type="scientific">Stegodyphus mimosarum</name>
    <name type="common">African social velvet spider</name>
    <dbReference type="NCBI Taxonomy" id="407821"/>
    <lineage>
        <taxon>Eukaryota</taxon>
        <taxon>Metazoa</taxon>
        <taxon>Ecdysozoa</taxon>
        <taxon>Arthropoda</taxon>
        <taxon>Chelicerata</taxon>
        <taxon>Arachnida</taxon>
        <taxon>Araneae</taxon>
        <taxon>Araneomorphae</taxon>
        <taxon>Entelegynae</taxon>
        <taxon>Eresoidea</taxon>
        <taxon>Eresidae</taxon>
        <taxon>Stegodyphus</taxon>
    </lineage>
</organism>
<accession>A0A087U155</accession>
<comment type="catalytic activity">
    <reaction evidence="3">
        <text>a phosphate monoester + H2O = an alcohol + phosphate</text>
        <dbReference type="Rhea" id="RHEA:15017"/>
        <dbReference type="ChEBI" id="CHEBI:15377"/>
        <dbReference type="ChEBI" id="CHEBI:30879"/>
        <dbReference type="ChEBI" id="CHEBI:43474"/>
        <dbReference type="ChEBI" id="CHEBI:67140"/>
        <dbReference type="EC" id="3.1.3.2"/>
    </reaction>
</comment>
<feature type="chain" id="PRO_5005106485" description="Purple acid phosphatase" evidence="3">
    <location>
        <begin position="23"/>
        <end position="438"/>
    </location>
</feature>
<dbReference type="EC" id="3.1.3.2" evidence="3"/>
<dbReference type="SUPFAM" id="SSF56300">
    <property type="entry name" value="Metallo-dependent phosphatases"/>
    <property type="match status" value="1"/>
</dbReference>
<evidence type="ECO:0000256" key="1">
    <source>
        <dbReference type="ARBA" id="ARBA00022729"/>
    </source>
</evidence>
<proteinExistence type="inferred from homology"/>
<comment type="similarity">
    <text evidence="3">Belongs to the metallophosphoesterase superfamily. Purple acid phosphatase family.</text>
</comment>
<dbReference type="OMA" id="FTEFMHR"/>
<dbReference type="SUPFAM" id="SSF49363">
    <property type="entry name" value="Purple acid phosphatase, N-terminal domain"/>
    <property type="match status" value="1"/>
</dbReference>
<dbReference type="CDD" id="cd00839">
    <property type="entry name" value="MPP_PAPs"/>
    <property type="match status" value="1"/>
</dbReference>
<dbReference type="Gene3D" id="2.60.40.380">
    <property type="entry name" value="Purple acid phosphatase-like, N-terminal"/>
    <property type="match status" value="1"/>
</dbReference>
<keyword evidence="2" id="KW-0325">Glycoprotein</keyword>
<keyword evidence="3" id="KW-0378">Hydrolase</keyword>
<dbReference type="InterPro" id="IPR029052">
    <property type="entry name" value="Metallo-depent_PP-like"/>
</dbReference>
<reference evidence="7 8" key="1">
    <citation type="submission" date="2013-11" db="EMBL/GenBank/DDBJ databases">
        <title>Genome sequencing of Stegodyphus mimosarum.</title>
        <authorList>
            <person name="Bechsgaard J."/>
        </authorList>
    </citation>
    <scope>NUCLEOTIDE SEQUENCE [LARGE SCALE GENOMIC DNA]</scope>
</reference>
<dbReference type="Proteomes" id="UP000054359">
    <property type="component" value="Unassembled WGS sequence"/>
</dbReference>
<dbReference type="EMBL" id="KK117676">
    <property type="protein sequence ID" value="KFM71094.1"/>
    <property type="molecule type" value="Genomic_DNA"/>
</dbReference>
<evidence type="ECO:0000259" key="5">
    <source>
        <dbReference type="Pfam" id="PF14008"/>
    </source>
</evidence>
<evidence type="ECO:0000313" key="8">
    <source>
        <dbReference type="Proteomes" id="UP000054359"/>
    </source>
</evidence>
<dbReference type="GO" id="GO:0003993">
    <property type="term" value="F:acid phosphatase activity"/>
    <property type="evidence" value="ECO:0007669"/>
    <property type="project" value="UniProtKB-EC"/>
</dbReference>
<dbReference type="InterPro" id="IPR025733">
    <property type="entry name" value="PAPs_C"/>
</dbReference>
<dbReference type="STRING" id="407821.A0A087U155"/>
<evidence type="ECO:0000259" key="4">
    <source>
        <dbReference type="Pfam" id="PF00149"/>
    </source>
</evidence>
<dbReference type="Gene3D" id="3.60.21.10">
    <property type="match status" value="1"/>
</dbReference>
<dbReference type="InterPro" id="IPR015914">
    <property type="entry name" value="PAPs_N"/>
</dbReference>
<dbReference type="Pfam" id="PF16656">
    <property type="entry name" value="Pur_ac_phosph_N"/>
    <property type="match status" value="1"/>
</dbReference>
<gene>
    <name evidence="7" type="ORF">X975_10061</name>
</gene>
<dbReference type="PANTHER" id="PTHR45867">
    <property type="entry name" value="PURPLE ACID PHOSPHATASE"/>
    <property type="match status" value="1"/>
</dbReference>
<sequence>MNSKIFFSVLACFYFFTSCSLAILMTQPEQVHLSYGSVPSEMVVTWVTLDPTNISTVEYGFNKLNLHKIGSMTKFVDGGPNSRVIYIHRVLLTDLKPGSEYIYHCGSIDGWSAIYWFTAMQSGTNWSPRFAVYGDMGNVNAQSLPRLQEDVQKGMYDAVLHVGDFAYDLDSDDAKVGDEFMRQIETIAAYVPYMTCVGNHESAYNFSNYDNRFSMLNKEGIMNNHYYSFDIGPAHIIGFSTEFYYFLQYGWTQMAYQYQWLENDLRKANLPENRAQRPWIITMGHRPMYCSTDDGDDCTHKESIIRKGIPILKAFGLEDLFYKYGVDLELWAHEHVYERLWPVYDRKVYNGSYDAPYTNPKAPVHIITGSAGCQENHDPFVPNPAGWSAFRNADYGYTRMYILNKTHLYLEQVSDDKGGQIIDKMMLVKDKHGPEAWL</sequence>
<dbReference type="GO" id="GO:0046872">
    <property type="term" value="F:metal ion binding"/>
    <property type="evidence" value="ECO:0007669"/>
    <property type="project" value="InterPro"/>
</dbReference>
<dbReference type="InterPro" id="IPR041792">
    <property type="entry name" value="MPP_PAP"/>
</dbReference>
<evidence type="ECO:0000259" key="6">
    <source>
        <dbReference type="Pfam" id="PF16656"/>
    </source>
</evidence>
<keyword evidence="1 3" id="KW-0732">Signal</keyword>
<feature type="domain" description="Purple acid phosphatase N-terminal" evidence="6">
    <location>
        <begin position="28"/>
        <end position="118"/>
    </location>
</feature>
<dbReference type="PANTHER" id="PTHR45867:SF3">
    <property type="entry name" value="ACID PHOSPHATASE TYPE 7"/>
    <property type="match status" value="1"/>
</dbReference>
<dbReference type="InterPro" id="IPR004843">
    <property type="entry name" value="Calcineurin-like_PHP"/>
</dbReference>
<dbReference type="InterPro" id="IPR008963">
    <property type="entry name" value="Purple_acid_Pase-like_N"/>
</dbReference>
<evidence type="ECO:0000256" key="2">
    <source>
        <dbReference type="ARBA" id="ARBA00023180"/>
    </source>
</evidence>
<feature type="domain" description="Purple acid phosphatase C-terminal" evidence="5">
    <location>
        <begin position="362"/>
        <end position="423"/>
    </location>
</feature>
<name>A0A087U155_STEMI</name>
<protein>
    <recommendedName>
        <fullName evidence="3">Purple acid phosphatase</fullName>
        <ecNumber evidence="3">3.1.3.2</ecNumber>
    </recommendedName>
</protein>
<dbReference type="Pfam" id="PF00149">
    <property type="entry name" value="Metallophos"/>
    <property type="match status" value="1"/>
</dbReference>
<dbReference type="OrthoDB" id="45007at2759"/>